<dbReference type="Proteomes" id="UP001234297">
    <property type="component" value="Chromosome 12"/>
</dbReference>
<sequence length="144" mass="15998">MVRCSIKGMKAKRGNSQMAEKDFNSPVCRAWWTEENTDDQGSPYKPSKKSGGKGECRETTKASISEGEGWISIPKRKCVGGSAPAQCSYSRLPACLPSESNERHSISTLDKGVCFKKLNGEDPPTRLLRVGDQEDDTRRWNVTR</sequence>
<name>A0ACC2K318_PERAE</name>
<comment type="caution">
    <text evidence="1">The sequence shown here is derived from an EMBL/GenBank/DDBJ whole genome shotgun (WGS) entry which is preliminary data.</text>
</comment>
<dbReference type="EMBL" id="CM056820">
    <property type="protein sequence ID" value="KAJ8615332.1"/>
    <property type="molecule type" value="Genomic_DNA"/>
</dbReference>
<protein>
    <submittedName>
        <fullName evidence="1">Uncharacterized protein</fullName>
    </submittedName>
</protein>
<organism evidence="1 2">
    <name type="scientific">Persea americana</name>
    <name type="common">Avocado</name>
    <dbReference type="NCBI Taxonomy" id="3435"/>
    <lineage>
        <taxon>Eukaryota</taxon>
        <taxon>Viridiplantae</taxon>
        <taxon>Streptophyta</taxon>
        <taxon>Embryophyta</taxon>
        <taxon>Tracheophyta</taxon>
        <taxon>Spermatophyta</taxon>
        <taxon>Magnoliopsida</taxon>
        <taxon>Magnoliidae</taxon>
        <taxon>Laurales</taxon>
        <taxon>Lauraceae</taxon>
        <taxon>Persea</taxon>
    </lineage>
</organism>
<proteinExistence type="predicted"/>
<gene>
    <name evidence="1" type="ORF">MRB53_034704</name>
</gene>
<reference evidence="1 2" key="1">
    <citation type="journal article" date="2022" name="Hortic Res">
        <title>A haplotype resolved chromosomal level avocado genome allows analysis of novel avocado genes.</title>
        <authorList>
            <person name="Nath O."/>
            <person name="Fletcher S.J."/>
            <person name="Hayward A."/>
            <person name="Shaw L.M."/>
            <person name="Masouleh A.K."/>
            <person name="Furtado A."/>
            <person name="Henry R.J."/>
            <person name="Mitter N."/>
        </authorList>
    </citation>
    <scope>NUCLEOTIDE SEQUENCE [LARGE SCALE GENOMIC DNA]</scope>
    <source>
        <strain evidence="2">cv. Hass</strain>
    </source>
</reference>
<accession>A0ACC2K318</accession>
<evidence type="ECO:0000313" key="2">
    <source>
        <dbReference type="Proteomes" id="UP001234297"/>
    </source>
</evidence>
<keyword evidence="2" id="KW-1185">Reference proteome</keyword>
<evidence type="ECO:0000313" key="1">
    <source>
        <dbReference type="EMBL" id="KAJ8615332.1"/>
    </source>
</evidence>